<dbReference type="PANTHER" id="PTHR11439:SF455">
    <property type="entry name" value="RLK (RECEPTOR-LIKE PROTEIN KINASE) 8, PUTATIVE-RELATED"/>
    <property type="match status" value="1"/>
</dbReference>
<gene>
    <name evidence="1" type="ORF">CR513_33624</name>
</gene>
<dbReference type="AlphaFoldDB" id="A0A371G429"/>
<accession>A0A371G429</accession>
<feature type="non-terminal residue" evidence="1">
    <location>
        <position position="166"/>
    </location>
</feature>
<proteinExistence type="predicted"/>
<keyword evidence="2" id="KW-1185">Reference proteome</keyword>
<sequence length="166" mass="19070">LSRPYTDVNELDLKVHLCTSALSKHFSDLLAKVNLKMSRSNKTPMATSLKLVSNSTHEAPNPSYTGQWLLLFILQYATVTGPNTAFMVNKLCQFVHRPLESHWNATKRVLRYQNNTIDHPKKIDHLDITRYYYSDMRFISGVYILLGCNMLSLDPTQKLNSIVLRL</sequence>
<dbReference type="OrthoDB" id="1719680at2759"/>
<organism evidence="1 2">
    <name type="scientific">Mucuna pruriens</name>
    <name type="common">Velvet bean</name>
    <name type="synonym">Dolichos pruriens</name>
    <dbReference type="NCBI Taxonomy" id="157652"/>
    <lineage>
        <taxon>Eukaryota</taxon>
        <taxon>Viridiplantae</taxon>
        <taxon>Streptophyta</taxon>
        <taxon>Embryophyta</taxon>
        <taxon>Tracheophyta</taxon>
        <taxon>Spermatophyta</taxon>
        <taxon>Magnoliopsida</taxon>
        <taxon>eudicotyledons</taxon>
        <taxon>Gunneridae</taxon>
        <taxon>Pentapetalae</taxon>
        <taxon>rosids</taxon>
        <taxon>fabids</taxon>
        <taxon>Fabales</taxon>
        <taxon>Fabaceae</taxon>
        <taxon>Papilionoideae</taxon>
        <taxon>50 kb inversion clade</taxon>
        <taxon>NPAAA clade</taxon>
        <taxon>indigoferoid/millettioid clade</taxon>
        <taxon>Phaseoleae</taxon>
        <taxon>Mucuna</taxon>
    </lineage>
</organism>
<dbReference type="PANTHER" id="PTHR11439">
    <property type="entry name" value="GAG-POL-RELATED RETROTRANSPOSON"/>
    <property type="match status" value="1"/>
</dbReference>
<comment type="caution">
    <text evidence="1">The sequence shown here is derived from an EMBL/GenBank/DDBJ whole genome shotgun (WGS) entry which is preliminary data.</text>
</comment>
<name>A0A371G429_MUCPR</name>
<evidence type="ECO:0000313" key="2">
    <source>
        <dbReference type="Proteomes" id="UP000257109"/>
    </source>
</evidence>
<protein>
    <submittedName>
        <fullName evidence="1">Mitochondrial protein</fullName>
    </submittedName>
</protein>
<dbReference type="EMBL" id="QJKJ01006846">
    <property type="protein sequence ID" value="RDX85221.1"/>
    <property type="molecule type" value="Genomic_DNA"/>
</dbReference>
<reference evidence="1" key="1">
    <citation type="submission" date="2018-05" db="EMBL/GenBank/DDBJ databases">
        <title>Draft genome of Mucuna pruriens seed.</title>
        <authorList>
            <person name="Nnadi N.E."/>
            <person name="Vos R."/>
            <person name="Hasami M.H."/>
            <person name="Devisetty U.K."/>
            <person name="Aguiy J.C."/>
        </authorList>
    </citation>
    <scope>NUCLEOTIDE SEQUENCE [LARGE SCALE GENOMIC DNA]</scope>
    <source>
        <strain evidence="1">JCA_2017</strain>
    </source>
</reference>
<feature type="non-terminal residue" evidence="1">
    <location>
        <position position="1"/>
    </location>
</feature>
<evidence type="ECO:0000313" key="1">
    <source>
        <dbReference type="EMBL" id="RDX85221.1"/>
    </source>
</evidence>
<dbReference type="Proteomes" id="UP000257109">
    <property type="component" value="Unassembled WGS sequence"/>
</dbReference>